<accession>A0A9D1NZ55</accession>
<dbReference type="Pfam" id="PF20069">
    <property type="entry name" value="DUF6465"/>
    <property type="match status" value="1"/>
</dbReference>
<evidence type="ECO:0000256" key="1">
    <source>
        <dbReference type="SAM" id="MobiDB-lite"/>
    </source>
</evidence>
<sequence length="143" mass="15783">MKNELKGSTAVSAAKKTAAAETPVEKTVSAKQDKKTVKAAEVKTAEKEVKAAKTAEKEVKEVKPAKPAAKAPAKKAAVKETIYLQYLGKEIDKEDLMKQVKEIWTKEQKRKVSDMKSVSLYLKPEENAAYYVINEEVSGKIDL</sequence>
<comment type="caution">
    <text evidence="2">The sequence shown here is derived from an EMBL/GenBank/DDBJ whole genome shotgun (WGS) entry which is preliminary data.</text>
</comment>
<feature type="compositionally biased region" description="Low complexity" evidence="1">
    <location>
        <begin position="8"/>
        <end position="27"/>
    </location>
</feature>
<proteinExistence type="predicted"/>
<dbReference type="AlphaFoldDB" id="A0A9D1NZ55"/>
<protein>
    <submittedName>
        <fullName evidence="2">Uncharacterized protein</fullName>
    </submittedName>
</protein>
<dbReference type="InterPro" id="IPR046313">
    <property type="entry name" value="DUF6465"/>
</dbReference>
<name>A0A9D1NZ55_9FIRM</name>
<dbReference type="Proteomes" id="UP000886889">
    <property type="component" value="Unassembled WGS sequence"/>
</dbReference>
<feature type="region of interest" description="Disordered" evidence="1">
    <location>
        <begin position="1"/>
        <end position="43"/>
    </location>
</feature>
<evidence type="ECO:0000313" key="2">
    <source>
        <dbReference type="EMBL" id="HIV23504.1"/>
    </source>
</evidence>
<feature type="compositionally biased region" description="Basic and acidic residues" evidence="1">
    <location>
        <begin position="31"/>
        <end position="43"/>
    </location>
</feature>
<organism evidence="2 3">
    <name type="scientific">Candidatus Merdiplasma excrementigallinarum</name>
    <dbReference type="NCBI Taxonomy" id="2840864"/>
    <lineage>
        <taxon>Bacteria</taxon>
        <taxon>Bacillati</taxon>
        <taxon>Bacillota</taxon>
        <taxon>Clostridia</taxon>
        <taxon>Lachnospirales</taxon>
        <taxon>Lachnospiraceae</taxon>
        <taxon>Lachnospiraceae incertae sedis</taxon>
        <taxon>Candidatus Merdiplasma</taxon>
    </lineage>
</organism>
<evidence type="ECO:0000313" key="3">
    <source>
        <dbReference type="Proteomes" id="UP000886889"/>
    </source>
</evidence>
<gene>
    <name evidence="2" type="ORF">IAC80_06150</name>
</gene>
<reference evidence="2" key="1">
    <citation type="submission" date="2020-10" db="EMBL/GenBank/DDBJ databases">
        <authorList>
            <person name="Gilroy R."/>
        </authorList>
    </citation>
    <scope>NUCLEOTIDE SEQUENCE</scope>
    <source>
        <strain evidence="2">ChiBcec6-7307</strain>
    </source>
</reference>
<dbReference type="EMBL" id="DVOS01000054">
    <property type="protein sequence ID" value="HIV23504.1"/>
    <property type="molecule type" value="Genomic_DNA"/>
</dbReference>
<reference evidence="2" key="2">
    <citation type="journal article" date="2021" name="PeerJ">
        <title>Extensive microbial diversity within the chicken gut microbiome revealed by metagenomics and culture.</title>
        <authorList>
            <person name="Gilroy R."/>
            <person name="Ravi A."/>
            <person name="Getino M."/>
            <person name="Pursley I."/>
            <person name="Horton D.L."/>
            <person name="Alikhan N.F."/>
            <person name="Baker D."/>
            <person name="Gharbi K."/>
            <person name="Hall N."/>
            <person name="Watson M."/>
            <person name="Adriaenssens E.M."/>
            <person name="Foster-Nyarko E."/>
            <person name="Jarju S."/>
            <person name="Secka A."/>
            <person name="Antonio M."/>
            <person name="Oren A."/>
            <person name="Chaudhuri R.R."/>
            <person name="La Ragione R."/>
            <person name="Hildebrand F."/>
            <person name="Pallen M.J."/>
        </authorList>
    </citation>
    <scope>NUCLEOTIDE SEQUENCE</scope>
    <source>
        <strain evidence="2">ChiBcec6-7307</strain>
    </source>
</reference>